<organism evidence="1">
    <name type="scientific">marine sediment metagenome</name>
    <dbReference type="NCBI Taxonomy" id="412755"/>
    <lineage>
        <taxon>unclassified sequences</taxon>
        <taxon>metagenomes</taxon>
        <taxon>ecological metagenomes</taxon>
    </lineage>
</organism>
<protein>
    <submittedName>
        <fullName evidence="1">Uncharacterized protein</fullName>
    </submittedName>
</protein>
<gene>
    <name evidence="1" type="ORF">S01H1_42778</name>
</gene>
<comment type="caution">
    <text evidence="1">The sequence shown here is derived from an EMBL/GenBank/DDBJ whole genome shotgun (WGS) entry which is preliminary data.</text>
</comment>
<dbReference type="AlphaFoldDB" id="X0VAL1"/>
<reference evidence="1" key="1">
    <citation type="journal article" date="2014" name="Front. Microbiol.">
        <title>High frequency of phylogenetically diverse reductive dehalogenase-homologous genes in deep subseafloor sedimentary metagenomes.</title>
        <authorList>
            <person name="Kawai M."/>
            <person name="Futagami T."/>
            <person name="Toyoda A."/>
            <person name="Takaki Y."/>
            <person name="Nishi S."/>
            <person name="Hori S."/>
            <person name="Arai W."/>
            <person name="Tsubouchi T."/>
            <person name="Morono Y."/>
            <person name="Uchiyama I."/>
            <person name="Ito T."/>
            <person name="Fujiyama A."/>
            <person name="Inagaki F."/>
            <person name="Takami H."/>
        </authorList>
    </citation>
    <scope>NUCLEOTIDE SEQUENCE</scope>
    <source>
        <strain evidence="1">Expedition CK06-06</strain>
    </source>
</reference>
<proteinExistence type="predicted"/>
<name>X0VAL1_9ZZZZ</name>
<sequence length="102" mass="11775">MIKAESSLEYLQKLFILPDTTDKFMEFGLAVLEMIYDFFKEKKGLHKKITLPELAQIFNQTSIPEGPYLIRDVLEEIREKVTVHSVMVTSPYYIGHMTSATS</sequence>
<evidence type="ECO:0000313" key="1">
    <source>
        <dbReference type="EMBL" id="GAG09488.1"/>
    </source>
</evidence>
<dbReference type="EMBL" id="BARS01027222">
    <property type="protein sequence ID" value="GAG09488.1"/>
    <property type="molecule type" value="Genomic_DNA"/>
</dbReference>
<accession>X0VAL1</accession>